<proteinExistence type="predicted"/>
<dbReference type="EMBL" id="JASSZA010000001">
    <property type="protein sequence ID" value="KAK2118880.1"/>
    <property type="molecule type" value="Genomic_DNA"/>
</dbReference>
<dbReference type="Gene3D" id="3.30.70.330">
    <property type="match status" value="2"/>
</dbReference>
<evidence type="ECO:0000259" key="4">
    <source>
        <dbReference type="PROSITE" id="PS50102"/>
    </source>
</evidence>
<comment type="caution">
    <text evidence="5">The sequence shown here is derived from an EMBL/GenBank/DDBJ whole genome shotgun (WGS) entry which is preliminary data.</text>
</comment>
<sequence>MQTEPKKRQRAASNRQEVPLQGKEPRHSGTSGEDKRKKATEQEIRSLFEQYGKVLVCDIIKNYGFVLTEDKTAAEDAVCSLHHYSLHGVNINVEASKSKSKTSTKLHVGNISPTCINKELPAKFEEHGLVIQSYIIKDYAFAHMERAEEAVEAIRGLDNTGFSRQMNARKVCPPAGLGLRPGWETRVAANGRELDAQYKRCRAARSHEAVAAAAASVDNDSEQTLSQLL</sequence>
<name>A0ABQ9WB48_SAGOE</name>
<dbReference type="InterPro" id="IPR000504">
    <property type="entry name" value="RRM_dom"/>
</dbReference>
<protein>
    <recommendedName>
        <fullName evidence="4">RRM domain-containing protein</fullName>
    </recommendedName>
</protein>
<feature type="domain" description="RRM" evidence="4">
    <location>
        <begin position="38"/>
        <end position="98"/>
    </location>
</feature>
<evidence type="ECO:0000256" key="1">
    <source>
        <dbReference type="ARBA" id="ARBA00022884"/>
    </source>
</evidence>
<feature type="domain" description="RRM" evidence="4">
    <location>
        <begin position="104"/>
        <end position="201"/>
    </location>
</feature>
<dbReference type="PANTHER" id="PTHR48025:SF26">
    <property type="entry name" value="HETEROGENEOUS NUCLEAR RIBONUCLEOPROTEIN M-RELATED"/>
    <property type="match status" value="1"/>
</dbReference>
<evidence type="ECO:0000256" key="2">
    <source>
        <dbReference type="PROSITE-ProRule" id="PRU00176"/>
    </source>
</evidence>
<dbReference type="Pfam" id="PF00076">
    <property type="entry name" value="RRM_1"/>
    <property type="match status" value="2"/>
</dbReference>
<feature type="compositionally biased region" description="Basic and acidic residues" evidence="3">
    <location>
        <begin position="23"/>
        <end position="38"/>
    </location>
</feature>
<dbReference type="SMART" id="SM00360">
    <property type="entry name" value="RRM"/>
    <property type="match status" value="2"/>
</dbReference>
<evidence type="ECO:0000313" key="5">
    <source>
        <dbReference type="EMBL" id="KAK2118880.1"/>
    </source>
</evidence>
<evidence type="ECO:0000256" key="3">
    <source>
        <dbReference type="SAM" id="MobiDB-lite"/>
    </source>
</evidence>
<dbReference type="Proteomes" id="UP001266305">
    <property type="component" value="Unassembled WGS sequence"/>
</dbReference>
<dbReference type="PANTHER" id="PTHR48025">
    <property type="entry name" value="OS02G0815200 PROTEIN"/>
    <property type="match status" value="1"/>
</dbReference>
<gene>
    <name evidence="5" type="ORF">P7K49_000266</name>
</gene>
<dbReference type="PROSITE" id="PS50102">
    <property type="entry name" value="RRM"/>
    <property type="match status" value="2"/>
</dbReference>
<keyword evidence="6" id="KW-1185">Reference proteome</keyword>
<keyword evidence="1 2" id="KW-0694">RNA-binding</keyword>
<dbReference type="InterPro" id="IPR035979">
    <property type="entry name" value="RBD_domain_sf"/>
</dbReference>
<reference evidence="5 6" key="1">
    <citation type="submission" date="2023-05" db="EMBL/GenBank/DDBJ databases">
        <title>B98-5 Cell Line De Novo Hybrid Assembly: An Optical Mapping Approach.</title>
        <authorList>
            <person name="Kananen K."/>
            <person name="Auerbach J.A."/>
            <person name="Kautto E."/>
            <person name="Blachly J.S."/>
        </authorList>
    </citation>
    <scope>NUCLEOTIDE SEQUENCE [LARGE SCALE GENOMIC DNA]</scope>
    <source>
        <strain evidence="5">B95-8</strain>
        <tissue evidence="5">Cell line</tissue>
    </source>
</reference>
<accession>A0ABQ9WB48</accession>
<dbReference type="SUPFAM" id="SSF54928">
    <property type="entry name" value="RNA-binding domain, RBD"/>
    <property type="match status" value="1"/>
</dbReference>
<dbReference type="InterPro" id="IPR050502">
    <property type="entry name" value="Euk_RNA-bind_prot"/>
</dbReference>
<feature type="region of interest" description="Disordered" evidence="3">
    <location>
        <begin position="1"/>
        <end position="38"/>
    </location>
</feature>
<dbReference type="InterPro" id="IPR012677">
    <property type="entry name" value="Nucleotide-bd_a/b_plait_sf"/>
</dbReference>
<evidence type="ECO:0000313" key="6">
    <source>
        <dbReference type="Proteomes" id="UP001266305"/>
    </source>
</evidence>
<organism evidence="5 6">
    <name type="scientific">Saguinus oedipus</name>
    <name type="common">Cotton-top tamarin</name>
    <name type="synonym">Oedipomidas oedipus</name>
    <dbReference type="NCBI Taxonomy" id="9490"/>
    <lineage>
        <taxon>Eukaryota</taxon>
        <taxon>Metazoa</taxon>
        <taxon>Chordata</taxon>
        <taxon>Craniata</taxon>
        <taxon>Vertebrata</taxon>
        <taxon>Euteleostomi</taxon>
        <taxon>Mammalia</taxon>
        <taxon>Eutheria</taxon>
        <taxon>Euarchontoglires</taxon>
        <taxon>Primates</taxon>
        <taxon>Haplorrhini</taxon>
        <taxon>Platyrrhini</taxon>
        <taxon>Cebidae</taxon>
        <taxon>Callitrichinae</taxon>
        <taxon>Saguinus</taxon>
    </lineage>
</organism>